<keyword evidence="4" id="KW-0997">Cell inner membrane</keyword>
<dbReference type="Proteomes" id="UP000244441">
    <property type="component" value="Chromosome"/>
</dbReference>
<proteinExistence type="inferred from homology"/>
<evidence type="ECO:0000256" key="8">
    <source>
        <dbReference type="SAM" id="Phobius"/>
    </source>
</evidence>
<evidence type="ECO:0000256" key="6">
    <source>
        <dbReference type="ARBA" id="ARBA00022989"/>
    </source>
</evidence>
<dbReference type="EMBL" id="CP026604">
    <property type="protein sequence ID" value="AWB68690.1"/>
    <property type="molecule type" value="Genomic_DNA"/>
</dbReference>
<dbReference type="GO" id="GO:0005886">
    <property type="term" value="C:plasma membrane"/>
    <property type="evidence" value="ECO:0007669"/>
    <property type="project" value="UniProtKB-SubCell"/>
</dbReference>
<keyword evidence="11" id="KW-1185">Reference proteome</keyword>
<keyword evidence="7 8" id="KW-0472">Membrane</keyword>
<dbReference type="PRINTS" id="PR00812">
    <property type="entry name" value="BCTERIALGSPF"/>
</dbReference>
<dbReference type="AlphaFoldDB" id="A0A2S0VX40"/>
<dbReference type="InterPro" id="IPR042094">
    <property type="entry name" value="T2SS_GspF_sf"/>
</dbReference>
<dbReference type="InterPro" id="IPR018076">
    <property type="entry name" value="T2SS_GspF_dom"/>
</dbReference>
<dbReference type="PANTHER" id="PTHR30012:SF0">
    <property type="entry name" value="TYPE II SECRETION SYSTEM PROTEIN F-RELATED"/>
    <property type="match status" value="1"/>
</dbReference>
<keyword evidence="3" id="KW-1003">Cell membrane</keyword>
<evidence type="ECO:0000256" key="4">
    <source>
        <dbReference type="ARBA" id="ARBA00022519"/>
    </source>
</evidence>
<keyword evidence="6 8" id="KW-1133">Transmembrane helix</keyword>
<dbReference type="InterPro" id="IPR003004">
    <property type="entry name" value="GspF/PilC"/>
</dbReference>
<evidence type="ECO:0000259" key="9">
    <source>
        <dbReference type="Pfam" id="PF00482"/>
    </source>
</evidence>
<dbReference type="GO" id="GO:0015628">
    <property type="term" value="P:protein secretion by the type II secretion system"/>
    <property type="evidence" value="ECO:0007669"/>
    <property type="project" value="InterPro"/>
</dbReference>
<feature type="domain" description="Type II secretion system protein GspF" evidence="9">
    <location>
        <begin position="274"/>
        <end position="395"/>
    </location>
</feature>
<name>A0A2S0VX40_9ALTE</name>
<evidence type="ECO:0000256" key="2">
    <source>
        <dbReference type="ARBA" id="ARBA00005745"/>
    </source>
</evidence>
<dbReference type="PANTHER" id="PTHR30012">
    <property type="entry name" value="GENERAL SECRETION PATHWAY PROTEIN"/>
    <property type="match status" value="1"/>
</dbReference>
<organism evidence="10 11">
    <name type="scientific">Saccharobesus litoralis</name>
    <dbReference type="NCBI Taxonomy" id="2172099"/>
    <lineage>
        <taxon>Bacteria</taxon>
        <taxon>Pseudomonadati</taxon>
        <taxon>Pseudomonadota</taxon>
        <taxon>Gammaproteobacteria</taxon>
        <taxon>Alteromonadales</taxon>
        <taxon>Alteromonadaceae</taxon>
        <taxon>Saccharobesus</taxon>
    </lineage>
</organism>
<dbReference type="NCBIfam" id="TIGR02120">
    <property type="entry name" value="GspF"/>
    <property type="match status" value="1"/>
</dbReference>
<evidence type="ECO:0000256" key="3">
    <source>
        <dbReference type="ARBA" id="ARBA00022475"/>
    </source>
</evidence>
<comment type="subcellular location">
    <subcellularLocation>
        <location evidence="1">Cell inner membrane</location>
        <topology evidence="1">Multi-pass membrane protein</topology>
    </subcellularLocation>
</comment>
<accession>A0A2S0VX40</accession>
<dbReference type="OrthoDB" id="9805682at2"/>
<dbReference type="FunFam" id="1.20.81.30:FF:000001">
    <property type="entry name" value="Type II secretion system protein F"/>
    <property type="match status" value="2"/>
</dbReference>
<dbReference type="GO" id="GO:0015627">
    <property type="term" value="C:type II protein secretion system complex"/>
    <property type="evidence" value="ECO:0007669"/>
    <property type="project" value="InterPro"/>
</dbReference>
<evidence type="ECO:0000256" key="7">
    <source>
        <dbReference type="ARBA" id="ARBA00023136"/>
    </source>
</evidence>
<dbReference type="KEGG" id="cate:C2869_20830"/>
<feature type="transmembrane region" description="Helical" evidence="8">
    <location>
        <begin position="224"/>
        <end position="243"/>
    </location>
</feature>
<evidence type="ECO:0000313" key="11">
    <source>
        <dbReference type="Proteomes" id="UP000244441"/>
    </source>
</evidence>
<dbReference type="RefSeq" id="WP_108604742.1">
    <property type="nucleotide sequence ID" value="NZ_CP026604.1"/>
</dbReference>
<evidence type="ECO:0000313" key="10">
    <source>
        <dbReference type="EMBL" id="AWB68690.1"/>
    </source>
</evidence>
<evidence type="ECO:0000256" key="1">
    <source>
        <dbReference type="ARBA" id="ARBA00004429"/>
    </source>
</evidence>
<protein>
    <submittedName>
        <fullName evidence="10">Type II secretion system protein GspF</fullName>
    </submittedName>
</protein>
<feature type="domain" description="Type II secretion system protein GspF" evidence="9">
    <location>
        <begin position="72"/>
        <end position="194"/>
    </location>
</feature>
<gene>
    <name evidence="10" type="primary">gspF</name>
    <name evidence="10" type="ORF">C2869_20830</name>
</gene>
<feature type="transmembrane region" description="Helical" evidence="8">
    <location>
        <begin position="170"/>
        <end position="190"/>
    </location>
</feature>
<evidence type="ECO:0000256" key="5">
    <source>
        <dbReference type="ARBA" id="ARBA00022692"/>
    </source>
</evidence>
<keyword evidence="5 8" id="KW-0812">Transmembrane</keyword>
<feature type="transmembrane region" description="Helical" evidence="8">
    <location>
        <begin position="366"/>
        <end position="394"/>
    </location>
</feature>
<dbReference type="InterPro" id="IPR011850">
    <property type="entry name" value="T2SS_GspF"/>
</dbReference>
<dbReference type="Gene3D" id="1.20.81.30">
    <property type="entry name" value="Type II secretion system (T2SS), domain F"/>
    <property type="match status" value="2"/>
</dbReference>
<dbReference type="Pfam" id="PF00482">
    <property type="entry name" value="T2SSF"/>
    <property type="match status" value="2"/>
</dbReference>
<comment type="similarity">
    <text evidence="2">Belongs to the GSP F family.</text>
</comment>
<reference evidence="10 11" key="1">
    <citation type="submission" date="2018-01" db="EMBL/GenBank/DDBJ databases">
        <title>Genome sequence of a Cantenovulum-like bacteria.</title>
        <authorList>
            <person name="Tan W.R."/>
            <person name="Lau N.-S."/>
            <person name="Go F."/>
            <person name="Amirul A.-A.A."/>
        </authorList>
    </citation>
    <scope>NUCLEOTIDE SEQUENCE [LARGE SCALE GENOMIC DNA]</scope>
    <source>
        <strain evidence="10 11">CCB-QB4</strain>
    </source>
</reference>
<sequence>MAAFEYKALNKAGKSVKGLIEADTAKAARQQLREKGLMPVEIEETVAKEKKQGHSVSFLKPSISANDLALMTRQLATLSASGLTVEESLLAVAQQADKPRHETMLMAVRSKVTEGYSLADSMAEFPHIFDDLFRSMVAAGEKSGHLDTVLERLADYTEQRQVTKSQIQQASIYPVMLLIVAVTVVSYLLASVVPKIVGQFQRMNADLPATTQFMIGASDLLRDYGLYVLVLSMLGAVVFQRLIQKPKARLTYHQHLLKVPLIGKVAKGLNTARFARTLSICTASAVPLLESMRIAGDVLSNDFMKQEIEVARGKVREGTSLRASLEQTKLFPPMMLHMIASGEKSGELEQMLGRAADNQDREFQSLVTVTLGILGPAMVLSMAGIVFFIVISILQPIMALNTMVG</sequence>